<comment type="caution">
    <text evidence="9">The sequence shown here is derived from an EMBL/GenBank/DDBJ whole genome shotgun (WGS) entry which is preliminary data.</text>
</comment>
<name>A0ABS5S3G6_9FLAO</name>
<evidence type="ECO:0000256" key="2">
    <source>
        <dbReference type="ARBA" id="ARBA00022730"/>
    </source>
</evidence>
<dbReference type="PANTHER" id="PTHR21349">
    <property type="entry name" value="50S RIBOSOMAL PROTEIN L21"/>
    <property type="match status" value="1"/>
</dbReference>
<keyword evidence="5 6" id="KW-0687">Ribonucleoprotein</keyword>
<comment type="similarity">
    <text evidence="1 6 7">Belongs to the bacterial ribosomal protein bL21 family.</text>
</comment>
<dbReference type="SUPFAM" id="SSF141091">
    <property type="entry name" value="L21p-like"/>
    <property type="match status" value="1"/>
</dbReference>
<keyword evidence="10" id="KW-1185">Reference proteome</keyword>
<comment type="function">
    <text evidence="6 7">This protein binds to 23S rRNA in the presence of protein L20.</text>
</comment>
<protein>
    <recommendedName>
        <fullName evidence="6">Large ribosomal subunit protein bL21</fullName>
    </recommendedName>
</protein>
<keyword evidence="4 6" id="KW-0689">Ribosomal protein</keyword>
<dbReference type="GO" id="GO:0005840">
    <property type="term" value="C:ribosome"/>
    <property type="evidence" value="ECO:0007669"/>
    <property type="project" value="UniProtKB-KW"/>
</dbReference>
<evidence type="ECO:0000256" key="7">
    <source>
        <dbReference type="RuleBase" id="RU000562"/>
    </source>
</evidence>
<proteinExistence type="inferred from homology"/>
<evidence type="ECO:0000256" key="4">
    <source>
        <dbReference type="ARBA" id="ARBA00022980"/>
    </source>
</evidence>
<comment type="subunit">
    <text evidence="6">Part of the 50S ribosomal subunit. Contacts protein L20.</text>
</comment>
<sequence>MYAIVEIAGQQVKVAKDQKVYVHRLPVEEGKSVSFDNVLLIGDGDNITIGAPAINGALIGAKVVKHLKGDKVIVFKKKRRKGFRKKNGHRQYLSEIMIESIVASGGKKEAQKESKPEPKKETAKKTEAKPETKKATTSKKEVEVSENLVSRAEKRAESANIEINIEKVLNSIGTAPKSAADDLKLINGIGPVFEEKLNELGIYTFEQISKLKAADRDELSSIDGITREKIEADEWVKQAKELLKNK</sequence>
<dbReference type="RefSeq" id="WP_214111811.1">
    <property type="nucleotide sequence ID" value="NZ_JAHCTB010000001.1"/>
</dbReference>
<dbReference type="PROSITE" id="PS01169">
    <property type="entry name" value="RIBOSOMAL_L21"/>
    <property type="match status" value="1"/>
</dbReference>
<evidence type="ECO:0000256" key="8">
    <source>
        <dbReference type="SAM" id="MobiDB-lite"/>
    </source>
</evidence>
<organism evidence="9 10">
    <name type="scientific">Aequorivita echinoideorum</name>
    <dbReference type="NCBI Taxonomy" id="1549647"/>
    <lineage>
        <taxon>Bacteria</taxon>
        <taxon>Pseudomonadati</taxon>
        <taxon>Bacteroidota</taxon>
        <taxon>Flavobacteriia</taxon>
        <taxon>Flavobacteriales</taxon>
        <taxon>Flavobacteriaceae</taxon>
        <taxon>Aequorivita</taxon>
    </lineage>
</organism>
<dbReference type="Gene3D" id="1.10.150.20">
    <property type="entry name" value="5' to 3' exonuclease, C-terminal subdomain"/>
    <property type="match status" value="1"/>
</dbReference>
<evidence type="ECO:0000256" key="6">
    <source>
        <dbReference type="HAMAP-Rule" id="MF_01363"/>
    </source>
</evidence>
<dbReference type="HAMAP" id="MF_01363">
    <property type="entry name" value="Ribosomal_bL21"/>
    <property type="match status" value="1"/>
</dbReference>
<gene>
    <name evidence="6 9" type="primary">rplU</name>
    <name evidence="9" type="ORF">KIV10_01990</name>
</gene>
<evidence type="ECO:0000256" key="3">
    <source>
        <dbReference type="ARBA" id="ARBA00022884"/>
    </source>
</evidence>
<dbReference type="EMBL" id="JAHCTB010000001">
    <property type="protein sequence ID" value="MBT0606942.1"/>
    <property type="molecule type" value="Genomic_DNA"/>
</dbReference>
<dbReference type="Proteomes" id="UP001297092">
    <property type="component" value="Unassembled WGS sequence"/>
</dbReference>
<dbReference type="InterPro" id="IPR028909">
    <property type="entry name" value="bL21-like"/>
</dbReference>
<evidence type="ECO:0000256" key="1">
    <source>
        <dbReference type="ARBA" id="ARBA00008563"/>
    </source>
</evidence>
<evidence type="ECO:0000313" key="10">
    <source>
        <dbReference type="Proteomes" id="UP001297092"/>
    </source>
</evidence>
<dbReference type="InterPro" id="IPR018258">
    <property type="entry name" value="Ribosomal_bL21_CS"/>
</dbReference>
<dbReference type="InterPro" id="IPR036164">
    <property type="entry name" value="bL21-like_sf"/>
</dbReference>
<dbReference type="SUPFAM" id="SSF47794">
    <property type="entry name" value="Rad51 N-terminal domain-like"/>
    <property type="match status" value="1"/>
</dbReference>
<dbReference type="Pfam" id="PF14520">
    <property type="entry name" value="HHH_5"/>
    <property type="match status" value="1"/>
</dbReference>
<accession>A0ABS5S3G6</accession>
<evidence type="ECO:0000256" key="5">
    <source>
        <dbReference type="ARBA" id="ARBA00023274"/>
    </source>
</evidence>
<dbReference type="NCBIfam" id="TIGR00061">
    <property type="entry name" value="L21"/>
    <property type="match status" value="1"/>
</dbReference>
<dbReference type="Pfam" id="PF00829">
    <property type="entry name" value="Ribosomal_L21p"/>
    <property type="match status" value="1"/>
</dbReference>
<feature type="region of interest" description="Disordered" evidence="8">
    <location>
        <begin position="107"/>
        <end position="145"/>
    </location>
</feature>
<dbReference type="InterPro" id="IPR001787">
    <property type="entry name" value="Ribosomal_bL21"/>
</dbReference>
<dbReference type="PANTHER" id="PTHR21349:SF0">
    <property type="entry name" value="LARGE RIBOSOMAL SUBUNIT PROTEIN BL21M"/>
    <property type="match status" value="1"/>
</dbReference>
<keyword evidence="3 6" id="KW-0694">RNA-binding</keyword>
<dbReference type="InterPro" id="IPR010995">
    <property type="entry name" value="DNA_repair_Rad51/TF_NusA_a-hlx"/>
</dbReference>
<reference evidence="9 10" key="1">
    <citation type="submission" date="2021-05" db="EMBL/GenBank/DDBJ databases">
        <title>Aequorivita echinoideorum JCM 30378 genome.</title>
        <authorList>
            <person name="Zhang H."/>
            <person name="Li C."/>
        </authorList>
    </citation>
    <scope>NUCLEOTIDE SEQUENCE [LARGE SCALE GENOMIC DNA]</scope>
    <source>
        <strain evidence="9 10">JCM30378</strain>
    </source>
</reference>
<feature type="compositionally biased region" description="Basic and acidic residues" evidence="8">
    <location>
        <begin position="107"/>
        <end position="143"/>
    </location>
</feature>
<evidence type="ECO:0000313" key="9">
    <source>
        <dbReference type="EMBL" id="MBT0606942.1"/>
    </source>
</evidence>
<keyword evidence="2 6" id="KW-0699">rRNA-binding</keyword>